<reference evidence="2" key="1">
    <citation type="journal article" date="2014" name="Int. J. Syst. Evol. Microbiol.">
        <title>Complete genome sequence of Corynebacterium casei LMG S-19264T (=DSM 44701T), isolated from a smear-ripened cheese.</title>
        <authorList>
            <consortium name="US DOE Joint Genome Institute (JGI-PGF)"/>
            <person name="Walter F."/>
            <person name="Albersmeier A."/>
            <person name="Kalinowski J."/>
            <person name="Ruckert C."/>
        </authorList>
    </citation>
    <scope>NUCLEOTIDE SEQUENCE</scope>
    <source>
        <strain evidence="2">CCM 7905</strain>
    </source>
</reference>
<reference evidence="2" key="2">
    <citation type="submission" date="2020-09" db="EMBL/GenBank/DDBJ databases">
        <authorList>
            <person name="Sun Q."/>
            <person name="Sedlacek I."/>
        </authorList>
    </citation>
    <scope>NUCLEOTIDE SEQUENCE</scope>
    <source>
        <strain evidence="2">CCM 7905</strain>
    </source>
</reference>
<gene>
    <name evidence="2" type="ORF">GCM10007304_13230</name>
</gene>
<evidence type="ECO:0000313" key="2">
    <source>
        <dbReference type="EMBL" id="GGG00654.1"/>
    </source>
</evidence>
<sequence length="128" mass="13981">MRVLVATGWTQGARETDFDWCVEGELVWVGFPVCERDANNPFGGCGCGRSFSGANSRKATTTARVSDLDMTRDDYVEALRASLDAGGYNPLAASDLADHMLELASDFPEHSVLERLLDYVICRAEVTV</sequence>
<comment type="caution">
    <text evidence="2">The sequence shown here is derived from an EMBL/GenBank/DDBJ whole genome shotgun (WGS) entry which is preliminary data.</text>
</comment>
<dbReference type="Proteomes" id="UP000654257">
    <property type="component" value="Unassembled WGS sequence"/>
</dbReference>
<dbReference type="Pfam" id="PF24831">
    <property type="entry name" value="DUF7715"/>
    <property type="match status" value="1"/>
</dbReference>
<dbReference type="EMBL" id="BMCU01000001">
    <property type="protein sequence ID" value="GGG00654.1"/>
    <property type="molecule type" value="Genomic_DNA"/>
</dbReference>
<evidence type="ECO:0000313" key="3">
    <source>
        <dbReference type="Proteomes" id="UP000654257"/>
    </source>
</evidence>
<dbReference type="RefSeq" id="WP_229745810.1">
    <property type="nucleotide sequence ID" value="NZ_BMCU01000001.1"/>
</dbReference>
<keyword evidence="3" id="KW-1185">Reference proteome</keyword>
<feature type="domain" description="DUF7715" evidence="1">
    <location>
        <begin position="1"/>
        <end position="124"/>
    </location>
</feature>
<organism evidence="2 3">
    <name type="scientific">Rhodococcoides trifolii</name>
    <dbReference type="NCBI Taxonomy" id="908250"/>
    <lineage>
        <taxon>Bacteria</taxon>
        <taxon>Bacillati</taxon>
        <taxon>Actinomycetota</taxon>
        <taxon>Actinomycetes</taxon>
        <taxon>Mycobacteriales</taxon>
        <taxon>Nocardiaceae</taxon>
        <taxon>Rhodococcoides</taxon>
    </lineage>
</organism>
<proteinExistence type="predicted"/>
<dbReference type="InterPro" id="IPR056132">
    <property type="entry name" value="DUF7715"/>
</dbReference>
<evidence type="ECO:0000259" key="1">
    <source>
        <dbReference type="Pfam" id="PF24831"/>
    </source>
</evidence>
<accession>A0A917FTL4</accession>
<name>A0A917FTL4_9NOCA</name>
<protein>
    <recommendedName>
        <fullName evidence="1">DUF7715 domain-containing protein</fullName>
    </recommendedName>
</protein>
<dbReference type="AlphaFoldDB" id="A0A917FTL4"/>